<dbReference type="EMBL" id="OR481006">
    <property type="protein sequence ID" value="WNO47427.1"/>
    <property type="molecule type" value="Genomic_DNA"/>
</dbReference>
<accession>A0AA96R6K1</accession>
<proteinExistence type="predicted"/>
<evidence type="ECO:0000313" key="1">
    <source>
        <dbReference type="EMBL" id="WNO47427.1"/>
    </source>
</evidence>
<name>A0AA96R6K1_9CAUD</name>
<reference evidence="1" key="1">
    <citation type="submission" date="2023-08" db="EMBL/GenBank/DDBJ databases">
        <authorList>
            <person name="Nazir A."/>
        </authorList>
    </citation>
    <scope>NUCLEOTIDE SEQUENCE</scope>
</reference>
<protein>
    <submittedName>
        <fullName evidence="1">Uncharacterized protein</fullName>
    </submittedName>
</protein>
<sequence length="92" mass="11038">MITQQELQQAHNIVSQCVIRVIFDNEDSFKHEVLKDNGWYIDDYEIERVHCANAYRITLKHFDYREKDVYINAQDVYSWLLSEQDKALGEQL</sequence>
<organism evidence="1">
    <name type="scientific">Staphylococcus phage vB_VibM_10AMN12</name>
    <dbReference type="NCBI Taxonomy" id="3076785"/>
    <lineage>
        <taxon>Viruses</taxon>
        <taxon>Duplodnaviria</taxon>
        <taxon>Heunggongvirae</taxon>
        <taxon>Uroviricota</taxon>
        <taxon>Caudoviricetes</taxon>
    </lineage>
</organism>